<gene>
    <name evidence="3" type="ORF">FGF68_04965</name>
</gene>
<dbReference type="Pfam" id="PF01458">
    <property type="entry name" value="SUFBD_core"/>
    <property type="match status" value="1"/>
</dbReference>
<dbReference type="PANTHER" id="PTHR30508">
    <property type="entry name" value="FES CLUSTER ASSEMBLY PROTEIN SUF"/>
    <property type="match status" value="1"/>
</dbReference>
<comment type="similarity">
    <text evidence="1">Belongs to the iron-sulfur cluster assembly SufBD family.</text>
</comment>
<proteinExistence type="inferred from homology"/>
<dbReference type="InterPro" id="IPR037284">
    <property type="entry name" value="SUF_FeS_clus_asmbl_SufBD_sf"/>
</dbReference>
<evidence type="ECO:0000313" key="3">
    <source>
        <dbReference type="EMBL" id="TNJ36927.1"/>
    </source>
</evidence>
<dbReference type="RefSeq" id="WP_068867209.1">
    <property type="nucleotide sequence ID" value="NZ_VDCI01000003.1"/>
</dbReference>
<dbReference type="Proteomes" id="UP000309544">
    <property type="component" value="Unassembled WGS sequence"/>
</dbReference>
<dbReference type="PANTHER" id="PTHR30508:SF1">
    <property type="entry name" value="UPF0051 PROTEIN ABCI8, CHLOROPLASTIC-RELATED"/>
    <property type="match status" value="1"/>
</dbReference>
<dbReference type="InterPro" id="IPR000825">
    <property type="entry name" value="SUF_FeS_clus_asmbl_SufBD_core"/>
</dbReference>
<organism evidence="3 4">
    <name type="scientific">Prosthecochloris vibrioformis</name>
    <name type="common">Chlorobium vibrioforme</name>
    <dbReference type="NCBI Taxonomy" id="1098"/>
    <lineage>
        <taxon>Bacteria</taxon>
        <taxon>Pseudomonadati</taxon>
        <taxon>Chlorobiota</taxon>
        <taxon>Chlorobiia</taxon>
        <taxon>Chlorobiales</taxon>
        <taxon>Chlorobiaceae</taxon>
        <taxon>Prosthecochloris</taxon>
    </lineage>
</organism>
<evidence type="ECO:0000259" key="2">
    <source>
        <dbReference type="Pfam" id="PF01458"/>
    </source>
</evidence>
<dbReference type="EMBL" id="VDCI01000003">
    <property type="protein sequence ID" value="TNJ36927.1"/>
    <property type="molecule type" value="Genomic_DNA"/>
</dbReference>
<dbReference type="SUPFAM" id="SSF101960">
    <property type="entry name" value="Stabilizer of iron transporter SufD"/>
    <property type="match status" value="1"/>
</dbReference>
<comment type="caution">
    <text evidence="3">The sequence shown here is derived from an EMBL/GenBank/DDBJ whole genome shotgun (WGS) entry which is preliminary data.</text>
</comment>
<protein>
    <submittedName>
        <fullName evidence="3">SufD family Fe-S cluster assembly protein</fullName>
    </submittedName>
</protein>
<dbReference type="AlphaFoldDB" id="A0A5C4S1E0"/>
<reference evidence="3 4" key="1">
    <citation type="submission" date="2019-05" db="EMBL/GenBank/DDBJ databases">
        <title>Draft Whole-Genome sequence of the green sulfur bacterium Prosthecochloris vibrioformis DSM 260.</title>
        <authorList>
            <person name="Meyer T.E."/>
            <person name="Kyndt J.A."/>
        </authorList>
    </citation>
    <scope>NUCLEOTIDE SEQUENCE [LARGE SCALE GENOMIC DNA]</scope>
    <source>
        <strain evidence="3 4">DSM 260</strain>
    </source>
</reference>
<dbReference type="InterPro" id="IPR055346">
    <property type="entry name" value="Fe-S_cluster_assembly_SufBD"/>
</dbReference>
<feature type="domain" description="SUF system FeS cluster assembly SufBD core" evidence="2">
    <location>
        <begin position="129"/>
        <end position="357"/>
    </location>
</feature>
<keyword evidence="4" id="KW-1185">Reference proteome</keyword>
<name>A0A5C4S1E0_PROVB</name>
<evidence type="ECO:0000313" key="4">
    <source>
        <dbReference type="Proteomes" id="UP000309544"/>
    </source>
</evidence>
<dbReference type="GO" id="GO:0016226">
    <property type="term" value="P:iron-sulfur cluster assembly"/>
    <property type="evidence" value="ECO:0007669"/>
    <property type="project" value="InterPro"/>
</dbReference>
<accession>A0A5C4S1E0</accession>
<sequence>MKKPDLSHYEFSGHSAGKVEDLKRLGKAEKESMRMAGFDAEEKGTSASFVQIDHDNAFCKSYNPGVEILPLGLAMHMHEGLADYRWRLLKPEKDEYTRMAADNPHGGYVIRVKKGVRLDQPIQSCLMMHTNNVGQNVHNIVIIEEGAEAHILSGCTTTEADQSAAHIGISEFYVEKNASLTFTMVHNWGEKVDVRPRSAGQVEAGGIFQSNYISLKPVRNLQMYPSITMKGASSISRFNSVIVATEGTYMDVGNRVILDAPDTRTEIISHAIASGGHIVARGHIQANHAPSKGHLECQGLLLNKGIIQAIPELDGRAEGAELSHEAAVGKIAREELDYLMIRGLSEEEASSAIIRGFLDIDIMGLPNELQAEIQQAISETEKSML</sequence>
<evidence type="ECO:0000256" key="1">
    <source>
        <dbReference type="ARBA" id="ARBA00043967"/>
    </source>
</evidence>